<dbReference type="GeneID" id="25314978"/>
<accession>A0A0F4Z0I1</accession>
<gene>
    <name evidence="2" type="ORF">T310_2627</name>
</gene>
<dbReference type="InterPro" id="IPR024311">
    <property type="entry name" value="Lipocalin-like"/>
</dbReference>
<organism evidence="2 3">
    <name type="scientific">Rasamsonia emersonii (strain ATCC 16479 / CBS 393.64 / IMI 116815)</name>
    <dbReference type="NCBI Taxonomy" id="1408163"/>
    <lineage>
        <taxon>Eukaryota</taxon>
        <taxon>Fungi</taxon>
        <taxon>Dikarya</taxon>
        <taxon>Ascomycota</taxon>
        <taxon>Pezizomycotina</taxon>
        <taxon>Eurotiomycetes</taxon>
        <taxon>Eurotiomycetidae</taxon>
        <taxon>Eurotiales</taxon>
        <taxon>Trichocomaceae</taxon>
        <taxon>Rasamsonia</taxon>
    </lineage>
</organism>
<evidence type="ECO:0000259" key="1">
    <source>
        <dbReference type="Pfam" id="PF13924"/>
    </source>
</evidence>
<reference evidence="2 3" key="1">
    <citation type="submission" date="2015-04" db="EMBL/GenBank/DDBJ databases">
        <authorList>
            <person name="Heijne W.H."/>
            <person name="Fedorova N.D."/>
            <person name="Nierman W.C."/>
            <person name="Vollebregt A.W."/>
            <person name="Zhao Z."/>
            <person name="Wu L."/>
            <person name="Kumar M."/>
            <person name="Stam H."/>
            <person name="van den Berg M.A."/>
            <person name="Pel H.J."/>
        </authorList>
    </citation>
    <scope>NUCLEOTIDE SEQUENCE [LARGE SCALE GENOMIC DNA]</scope>
    <source>
        <strain evidence="2 3">CBS 393.64</strain>
    </source>
</reference>
<dbReference type="Pfam" id="PF13924">
    <property type="entry name" value="Lipocalin_5"/>
    <property type="match status" value="1"/>
</dbReference>
<evidence type="ECO:0000313" key="2">
    <source>
        <dbReference type="EMBL" id="KKA23373.1"/>
    </source>
</evidence>
<protein>
    <recommendedName>
        <fullName evidence="1">Lipocalin-like domain-containing protein</fullName>
    </recommendedName>
</protein>
<dbReference type="RefSeq" id="XP_013329985.1">
    <property type="nucleotide sequence ID" value="XM_013474531.1"/>
</dbReference>
<keyword evidence="3" id="KW-1185">Reference proteome</keyword>
<dbReference type="AlphaFoldDB" id="A0A0F4Z0I1"/>
<sequence length="232" mass="25905">MSNNQGPSSFSFSFRWKTVITLLAILLPALALAFSNPLFSSSLSSLLPNFNYPLLSADETIVNDAAHIQTQLLGTWHLESFELRIHLPGPPLLAGLTIWTHYPLRHNPRGLLLYTADGYMSAQLMQQQQQQPGSCARFAHEAYQLASDTELACAARRYLAYSGTYTVDVITDTNTKLAAVAVVNHSVHVSLFPNWLGTTQTRIVQLKDDRLMLVPLEEGLPRWKVRKKSTEP</sequence>
<dbReference type="Proteomes" id="UP000053958">
    <property type="component" value="Unassembled WGS sequence"/>
</dbReference>
<comment type="caution">
    <text evidence="2">The sequence shown here is derived from an EMBL/GenBank/DDBJ whole genome shotgun (WGS) entry which is preliminary data.</text>
</comment>
<dbReference type="EMBL" id="LASV01000103">
    <property type="protein sequence ID" value="KKA23373.1"/>
    <property type="molecule type" value="Genomic_DNA"/>
</dbReference>
<feature type="domain" description="Lipocalin-like" evidence="1">
    <location>
        <begin position="100"/>
        <end position="216"/>
    </location>
</feature>
<name>A0A0F4Z0I1_RASE3</name>
<proteinExistence type="predicted"/>
<dbReference type="OrthoDB" id="3904217at2759"/>
<evidence type="ECO:0000313" key="3">
    <source>
        <dbReference type="Proteomes" id="UP000053958"/>
    </source>
</evidence>